<dbReference type="OrthoDB" id="9809746at2"/>
<dbReference type="PANTHER" id="PTHR43640:SF1">
    <property type="entry name" value="THIOREDOXIN-DEPENDENT PEROXIREDOXIN"/>
    <property type="match status" value="1"/>
</dbReference>
<dbReference type="EMBL" id="VIAR01000006">
    <property type="protein sequence ID" value="TQD38930.1"/>
    <property type="molecule type" value="Genomic_DNA"/>
</dbReference>
<dbReference type="InterPro" id="IPR047262">
    <property type="entry name" value="PRX-like1"/>
</dbReference>
<dbReference type="Proteomes" id="UP000317169">
    <property type="component" value="Unassembled WGS sequence"/>
</dbReference>
<dbReference type="Gene3D" id="3.40.30.10">
    <property type="entry name" value="Glutaredoxin"/>
    <property type="match status" value="1"/>
</dbReference>
<organism evidence="2 3">
    <name type="scientific">Haloflavibacter putidus</name>
    <dbReference type="NCBI Taxonomy" id="2576776"/>
    <lineage>
        <taxon>Bacteria</taxon>
        <taxon>Pseudomonadati</taxon>
        <taxon>Bacteroidota</taxon>
        <taxon>Flavobacteriia</taxon>
        <taxon>Flavobacteriales</taxon>
        <taxon>Flavobacteriaceae</taxon>
        <taxon>Haloflavibacter</taxon>
    </lineage>
</organism>
<feature type="domain" description="Thioredoxin" evidence="1">
    <location>
        <begin position="38"/>
        <end position="195"/>
    </location>
</feature>
<dbReference type="InterPro" id="IPR013766">
    <property type="entry name" value="Thioredoxin_domain"/>
</dbReference>
<dbReference type="GO" id="GO:0016491">
    <property type="term" value="F:oxidoreductase activity"/>
    <property type="evidence" value="ECO:0007669"/>
    <property type="project" value="InterPro"/>
</dbReference>
<dbReference type="GO" id="GO:0016209">
    <property type="term" value="F:antioxidant activity"/>
    <property type="evidence" value="ECO:0007669"/>
    <property type="project" value="InterPro"/>
</dbReference>
<evidence type="ECO:0000313" key="3">
    <source>
        <dbReference type="Proteomes" id="UP000317169"/>
    </source>
</evidence>
<keyword evidence="3" id="KW-1185">Reference proteome</keyword>
<sequence length="212" mass="23971">MRTLVILSVSAVIIVVSVLTYKGMNQFSDLSNSSPEGYAIGDAAEDFSLKATDGKIYSLANYEKAKGFIVVFTTNHCPYSNAYEDRIKDLHDKFLAKGYPVIAINPNNPKIYPEDSFEEMQIRANRRGYNFPYLIDEKQEVYKKYGATKTPHVYVLEKENGENIVRYIGAIDDNYKNSAAVKEKYVENAVKQLLAGEEVERKLTKAIGCRIK</sequence>
<dbReference type="Pfam" id="PF00578">
    <property type="entry name" value="AhpC-TSA"/>
    <property type="match status" value="1"/>
</dbReference>
<dbReference type="CDD" id="cd02969">
    <property type="entry name" value="PRX_like1"/>
    <property type="match status" value="1"/>
</dbReference>
<name>A0A507ZMZ9_9FLAO</name>
<dbReference type="AlphaFoldDB" id="A0A507ZMZ9"/>
<evidence type="ECO:0000259" key="1">
    <source>
        <dbReference type="PROSITE" id="PS51352"/>
    </source>
</evidence>
<dbReference type="SUPFAM" id="SSF52833">
    <property type="entry name" value="Thioredoxin-like"/>
    <property type="match status" value="1"/>
</dbReference>
<accession>A0A507ZMZ9</accession>
<evidence type="ECO:0000313" key="2">
    <source>
        <dbReference type="EMBL" id="TQD38930.1"/>
    </source>
</evidence>
<dbReference type="PROSITE" id="PS51352">
    <property type="entry name" value="THIOREDOXIN_2"/>
    <property type="match status" value="1"/>
</dbReference>
<dbReference type="InterPro" id="IPR036249">
    <property type="entry name" value="Thioredoxin-like_sf"/>
</dbReference>
<reference evidence="2 3" key="1">
    <citation type="submission" date="2019-06" db="EMBL/GenBank/DDBJ databases">
        <title>Flavibacter putida gen. nov., sp. nov., a novel marine bacterium of the family Flavobacteriaceae isolated from coastal seawater.</title>
        <authorList>
            <person name="Feng X."/>
        </authorList>
    </citation>
    <scope>NUCLEOTIDE SEQUENCE [LARGE SCALE GENOMIC DNA]</scope>
    <source>
        <strain evidence="2 3">PLHSN227</strain>
    </source>
</reference>
<dbReference type="InterPro" id="IPR000866">
    <property type="entry name" value="AhpC/TSA"/>
</dbReference>
<gene>
    <name evidence="2" type="ORF">FKR84_07625</name>
</gene>
<dbReference type="PANTHER" id="PTHR43640">
    <property type="entry name" value="OS07G0260300 PROTEIN"/>
    <property type="match status" value="1"/>
</dbReference>
<protein>
    <submittedName>
        <fullName evidence="2">Thioredoxin family protein</fullName>
    </submittedName>
</protein>
<proteinExistence type="predicted"/>
<comment type="caution">
    <text evidence="2">The sequence shown here is derived from an EMBL/GenBank/DDBJ whole genome shotgun (WGS) entry which is preliminary data.</text>
</comment>